<proteinExistence type="inferred from homology"/>
<sequence>MPTTAPQSTAATTGLALAVDLGGTKVEAALVTDEGTVLPGTRFRSPTGPQRTSDELQAAVDEVVTAALAALPADATLVGVGVGSAGPVDEEHGLVSPLNMPVWRDYPLRERVAAHVPGVPVTLRMDGLAITLAEHWVGAAQGSDHVMGMIVSTGVGGGLILHGRTVSGPTGNAGHIGHVECGGFDDPCACGGTGCLEAIASGPKTVAWARRQGFAGTTGEELSAAYAAGDEIAVAAVKRSGRALGQAIAAATSLVDLEVVAIGGGFSHVTPDLFEYARQAVAERVEFGFVTKVRIVPTGLSQDGPLIGAAALVHRADVLR</sequence>
<accession>A0AAW3T5X8</accession>
<dbReference type="GO" id="GO:0004340">
    <property type="term" value="F:glucokinase activity"/>
    <property type="evidence" value="ECO:0007669"/>
    <property type="project" value="UniProtKB-EC"/>
</dbReference>
<dbReference type="SUPFAM" id="SSF53067">
    <property type="entry name" value="Actin-like ATPase domain"/>
    <property type="match status" value="1"/>
</dbReference>
<evidence type="ECO:0000313" key="2">
    <source>
        <dbReference type="EMBL" id="MBA8990322.1"/>
    </source>
</evidence>
<dbReference type="Pfam" id="PF00480">
    <property type="entry name" value="ROK"/>
    <property type="match status" value="1"/>
</dbReference>
<dbReference type="PROSITE" id="PS01125">
    <property type="entry name" value="ROK"/>
    <property type="match status" value="1"/>
</dbReference>
<protein>
    <submittedName>
        <fullName evidence="2">Glucokinase</fullName>
        <ecNumber evidence="2">2.7.1.2</ecNumber>
    </submittedName>
</protein>
<organism evidence="2 3">
    <name type="scientific">Curtobacterium pusillum</name>
    <dbReference type="NCBI Taxonomy" id="69373"/>
    <lineage>
        <taxon>Bacteria</taxon>
        <taxon>Bacillati</taxon>
        <taxon>Actinomycetota</taxon>
        <taxon>Actinomycetes</taxon>
        <taxon>Micrococcales</taxon>
        <taxon>Microbacteriaceae</taxon>
        <taxon>Curtobacterium</taxon>
    </lineage>
</organism>
<evidence type="ECO:0000256" key="1">
    <source>
        <dbReference type="ARBA" id="ARBA00006479"/>
    </source>
</evidence>
<dbReference type="InterPro" id="IPR049874">
    <property type="entry name" value="ROK_cs"/>
</dbReference>
<dbReference type="PANTHER" id="PTHR18964">
    <property type="entry name" value="ROK (REPRESSOR, ORF, KINASE) FAMILY"/>
    <property type="match status" value="1"/>
</dbReference>
<gene>
    <name evidence="2" type="ORF">FHW23_001568</name>
</gene>
<name>A0AAW3T5X8_9MICO</name>
<dbReference type="InterPro" id="IPR043129">
    <property type="entry name" value="ATPase_NBD"/>
</dbReference>
<dbReference type="EC" id="2.7.1.2" evidence="2"/>
<evidence type="ECO:0000313" key="3">
    <source>
        <dbReference type="Proteomes" id="UP000590225"/>
    </source>
</evidence>
<reference evidence="2 3" key="1">
    <citation type="submission" date="2020-07" db="EMBL/GenBank/DDBJ databases">
        <title>Above-ground endophytic microbial communities from plants in different locations in the United States.</title>
        <authorList>
            <person name="Frank C."/>
        </authorList>
    </citation>
    <scope>NUCLEOTIDE SEQUENCE [LARGE SCALE GENOMIC DNA]</scope>
    <source>
        <strain evidence="2 3">WPL5_2</strain>
    </source>
</reference>
<dbReference type="InterPro" id="IPR000600">
    <property type="entry name" value="ROK"/>
</dbReference>
<keyword evidence="2" id="KW-0808">Transferase</keyword>
<dbReference type="PANTHER" id="PTHR18964:SF169">
    <property type="entry name" value="N-ACETYLMANNOSAMINE KINASE"/>
    <property type="match status" value="1"/>
</dbReference>
<dbReference type="EMBL" id="JACGXP010000002">
    <property type="protein sequence ID" value="MBA8990322.1"/>
    <property type="molecule type" value="Genomic_DNA"/>
</dbReference>
<dbReference type="Proteomes" id="UP000590225">
    <property type="component" value="Unassembled WGS sequence"/>
</dbReference>
<dbReference type="RefSeq" id="WP_182515771.1">
    <property type="nucleotide sequence ID" value="NZ_JACGXP010000002.1"/>
</dbReference>
<comment type="caution">
    <text evidence="2">The sequence shown here is derived from an EMBL/GenBank/DDBJ whole genome shotgun (WGS) entry which is preliminary data.</text>
</comment>
<comment type="similarity">
    <text evidence="1">Belongs to the ROK (NagC/XylR) family.</text>
</comment>
<dbReference type="Gene3D" id="3.30.420.40">
    <property type="match status" value="2"/>
</dbReference>
<dbReference type="AlphaFoldDB" id="A0AAW3T5X8"/>